<evidence type="ECO:0000313" key="1">
    <source>
        <dbReference type="Proteomes" id="UP000887564"/>
    </source>
</evidence>
<proteinExistence type="predicted"/>
<dbReference type="AlphaFoldDB" id="A0A914S4E0"/>
<dbReference type="Proteomes" id="UP000887564">
    <property type="component" value="Unplaced"/>
</dbReference>
<keyword evidence="1" id="KW-1185">Reference proteome</keyword>
<accession>A0A914S4E0</accession>
<protein>
    <submittedName>
        <fullName evidence="2">Uncharacterized protein</fullName>
    </submittedName>
</protein>
<organism evidence="1 2">
    <name type="scientific">Parascaris equorum</name>
    <name type="common">Equine roundworm</name>
    <dbReference type="NCBI Taxonomy" id="6256"/>
    <lineage>
        <taxon>Eukaryota</taxon>
        <taxon>Metazoa</taxon>
        <taxon>Ecdysozoa</taxon>
        <taxon>Nematoda</taxon>
        <taxon>Chromadorea</taxon>
        <taxon>Rhabditida</taxon>
        <taxon>Spirurina</taxon>
        <taxon>Ascaridomorpha</taxon>
        <taxon>Ascaridoidea</taxon>
        <taxon>Ascarididae</taxon>
        <taxon>Parascaris</taxon>
    </lineage>
</organism>
<name>A0A914S4E0_PAREQ</name>
<evidence type="ECO:0000313" key="2">
    <source>
        <dbReference type="WBParaSite" id="PEQ_0001320201-mRNA-1"/>
    </source>
</evidence>
<reference evidence="2" key="1">
    <citation type="submission" date="2022-11" db="UniProtKB">
        <authorList>
            <consortium name="WormBaseParasite"/>
        </authorList>
    </citation>
    <scope>IDENTIFICATION</scope>
</reference>
<sequence length="90" mass="10268">MRTNDLVVNKPALKMAKSEGEWMPIVHGDADTGCSMGEKREVKRIIALKRRHCDGELLALVCDENDTYRLERTSVLQKTCPQVCRFFSLN</sequence>
<dbReference type="WBParaSite" id="PEQ_0001320201-mRNA-1">
    <property type="protein sequence ID" value="PEQ_0001320201-mRNA-1"/>
    <property type="gene ID" value="PEQ_0001320201"/>
</dbReference>